<feature type="transmembrane region" description="Helical" evidence="1">
    <location>
        <begin position="12"/>
        <end position="37"/>
    </location>
</feature>
<keyword evidence="1" id="KW-0472">Membrane</keyword>
<evidence type="ECO:0000313" key="3">
    <source>
        <dbReference type="Proteomes" id="UP000030129"/>
    </source>
</evidence>
<accession>A0A0A2LEU8</accession>
<dbReference type="STRING" id="1406840.Q763_17480"/>
<name>A0A0A2LEU8_9FLAO</name>
<organism evidence="2 3">
    <name type="scientific">Flavobacterium beibuense F44-8</name>
    <dbReference type="NCBI Taxonomy" id="1406840"/>
    <lineage>
        <taxon>Bacteria</taxon>
        <taxon>Pseudomonadati</taxon>
        <taxon>Bacteroidota</taxon>
        <taxon>Flavobacteriia</taxon>
        <taxon>Flavobacteriales</taxon>
        <taxon>Flavobacteriaceae</taxon>
        <taxon>Flavobacterium</taxon>
    </lineage>
</organism>
<feature type="transmembrane region" description="Helical" evidence="1">
    <location>
        <begin position="44"/>
        <end position="64"/>
    </location>
</feature>
<evidence type="ECO:0000256" key="1">
    <source>
        <dbReference type="SAM" id="Phobius"/>
    </source>
</evidence>
<reference evidence="2 3" key="1">
    <citation type="submission" date="2013-09" db="EMBL/GenBank/DDBJ databases">
        <authorList>
            <person name="Zeng Z."/>
            <person name="Chen C."/>
        </authorList>
    </citation>
    <scope>NUCLEOTIDE SEQUENCE [LARGE SCALE GENOMIC DNA]</scope>
    <source>
        <strain evidence="2 3">F44-8</strain>
    </source>
</reference>
<keyword evidence="3" id="KW-1185">Reference proteome</keyword>
<dbReference type="Proteomes" id="UP000030129">
    <property type="component" value="Unassembled WGS sequence"/>
</dbReference>
<dbReference type="EMBL" id="JRLV01000038">
    <property type="protein sequence ID" value="KGO78637.1"/>
    <property type="molecule type" value="Genomic_DNA"/>
</dbReference>
<dbReference type="AlphaFoldDB" id="A0A0A2LEU8"/>
<gene>
    <name evidence="2" type="ORF">Q763_17480</name>
</gene>
<proteinExistence type="predicted"/>
<dbReference type="RefSeq" id="WP_035136274.1">
    <property type="nucleotide sequence ID" value="NZ_JRLV01000038.1"/>
</dbReference>
<sequence>MIKLFFLTGNPVAVLVFVFIAALIPSVIACVLVRLFMAKELRMWWVYLMIFVATLVLSFNVIFWELTSS</sequence>
<evidence type="ECO:0000313" key="2">
    <source>
        <dbReference type="EMBL" id="KGO78637.1"/>
    </source>
</evidence>
<dbReference type="PROSITE" id="PS51257">
    <property type="entry name" value="PROKAR_LIPOPROTEIN"/>
    <property type="match status" value="1"/>
</dbReference>
<keyword evidence="1" id="KW-1133">Transmembrane helix</keyword>
<protein>
    <submittedName>
        <fullName evidence="2">Uncharacterized protein</fullName>
    </submittedName>
</protein>
<comment type="caution">
    <text evidence="2">The sequence shown here is derived from an EMBL/GenBank/DDBJ whole genome shotgun (WGS) entry which is preliminary data.</text>
</comment>
<keyword evidence="1" id="KW-0812">Transmembrane</keyword>